<name>K9UQF5_CHAP6</name>
<keyword evidence="1" id="KW-0614">Plasmid</keyword>
<geneLocation type="plasmid" evidence="1 2">
    <name>pCHA6605.01</name>
</geneLocation>
<dbReference type="RefSeq" id="WP_015328801.1">
    <property type="nucleotide sequence ID" value="NC_020053.1"/>
</dbReference>
<keyword evidence="2" id="KW-1185">Reference proteome</keyword>
<reference evidence="1 2" key="1">
    <citation type="submission" date="2012-05" db="EMBL/GenBank/DDBJ databases">
        <title>Noncontiguous Finished plasmid 1 of genome of Chamaesiphon sp. PCC 6605.</title>
        <authorList>
            <consortium name="US DOE Joint Genome Institute"/>
            <person name="Gugger M."/>
            <person name="Coursin T."/>
            <person name="Rippka R."/>
            <person name="Tandeau De Marsac N."/>
            <person name="Huntemann M."/>
            <person name="Wei C.-L."/>
            <person name="Han J."/>
            <person name="Detter J.C."/>
            <person name="Han C."/>
            <person name="Tapia R."/>
            <person name="Chen A."/>
            <person name="Kyrpides N."/>
            <person name="Mavromatis K."/>
            <person name="Markowitz V."/>
            <person name="Szeto E."/>
            <person name="Ivanova N."/>
            <person name="Pagani I."/>
            <person name="Pati A."/>
            <person name="Goodwin L."/>
            <person name="Nordberg H.P."/>
            <person name="Cantor M.N."/>
            <person name="Hua S.X."/>
            <person name="Woyke T."/>
            <person name="Kerfeld C.A."/>
        </authorList>
    </citation>
    <scope>NUCLEOTIDE SEQUENCE [LARGE SCALE GENOMIC DNA]</scope>
    <source>
        <strain evidence="2">ATCC 27169 / PCC 6605</strain>
        <plasmid evidence="2">Plasmid pCHA6605.01</plasmid>
    </source>
</reference>
<accession>K9UQF5</accession>
<dbReference type="Proteomes" id="UP000010366">
    <property type="component" value="Plasmid pCHA6605.01"/>
</dbReference>
<protein>
    <submittedName>
        <fullName evidence="1">Uncharacterized protein</fullName>
    </submittedName>
</protein>
<evidence type="ECO:0000313" key="2">
    <source>
        <dbReference type="Proteomes" id="UP000010366"/>
    </source>
</evidence>
<proteinExistence type="predicted"/>
<organism evidence="1 2">
    <name type="scientific">Chamaesiphon minutus (strain ATCC 27169 / PCC 6605)</name>
    <dbReference type="NCBI Taxonomy" id="1173020"/>
    <lineage>
        <taxon>Bacteria</taxon>
        <taxon>Bacillati</taxon>
        <taxon>Cyanobacteriota</taxon>
        <taxon>Cyanophyceae</taxon>
        <taxon>Gomontiellales</taxon>
        <taxon>Chamaesiphonaceae</taxon>
        <taxon>Chamaesiphon</taxon>
    </lineage>
</organism>
<sequence precursor="true">MNKKEQGELENRPQTSGMSGMNMMMGMMVACCLAVFAFSLFAGGGLGWWWGRSRPQPVSSPINSSQPQK</sequence>
<evidence type="ECO:0000313" key="1">
    <source>
        <dbReference type="EMBL" id="AFY96913.1"/>
    </source>
</evidence>
<dbReference type="HOGENOM" id="CLU_2768285_0_0_3"/>
<gene>
    <name evidence="1" type="ORF">Cha6605_6074</name>
</gene>
<dbReference type="AlphaFoldDB" id="K9UQF5"/>
<dbReference type="EMBL" id="CP003601">
    <property type="protein sequence ID" value="AFY96913.1"/>
    <property type="molecule type" value="Genomic_DNA"/>
</dbReference>
<dbReference type="KEGG" id="cmp:Cha6605_6074"/>
<dbReference type="PROSITE" id="PS51257">
    <property type="entry name" value="PROKAR_LIPOPROTEIN"/>
    <property type="match status" value="1"/>
</dbReference>